<dbReference type="FunFam" id="3.40.50.300:FF:000006">
    <property type="entry name" value="DNA-binding transcriptional regulator NtrC"/>
    <property type="match status" value="1"/>
</dbReference>
<dbReference type="GO" id="GO:0006355">
    <property type="term" value="P:regulation of DNA-templated transcription"/>
    <property type="evidence" value="ECO:0007669"/>
    <property type="project" value="InterPro"/>
</dbReference>
<dbReference type="AlphaFoldDB" id="A0A5D4SM32"/>
<organism evidence="4 5">
    <name type="scientific">Sutcliffiella horikoshii</name>
    <dbReference type="NCBI Taxonomy" id="79883"/>
    <lineage>
        <taxon>Bacteria</taxon>
        <taxon>Bacillati</taxon>
        <taxon>Bacillota</taxon>
        <taxon>Bacilli</taxon>
        <taxon>Bacillales</taxon>
        <taxon>Bacillaceae</taxon>
        <taxon>Sutcliffiella</taxon>
    </lineage>
</organism>
<gene>
    <name evidence="4" type="ORF">FZC76_18215</name>
</gene>
<dbReference type="PANTHER" id="PTHR32071">
    <property type="entry name" value="TRANSCRIPTIONAL REGULATORY PROTEIN"/>
    <property type="match status" value="1"/>
</dbReference>
<dbReference type="SUPFAM" id="SSF55785">
    <property type="entry name" value="PYP-like sensor domain (PAS domain)"/>
    <property type="match status" value="1"/>
</dbReference>
<evidence type="ECO:0000313" key="5">
    <source>
        <dbReference type="Proteomes" id="UP000322524"/>
    </source>
</evidence>
<protein>
    <submittedName>
        <fullName evidence="4">AAA domain-containing protein</fullName>
    </submittedName>
</protein>
<dbReference type="Gene3D" id="1.10.10.10">
    <property type="entry name" value="Winged helix-like DNA-binding domain superfamily/Winged helix DNA-binding domain"/>
    <property type="match status" value="1"/>
</dbReference>
<dbReference type="InterPro" id="IPR025943">
    <property type="entry name" value="Sigma_54_int_dom_ATP-bd_2"/>
</dbReference>
<dbReference type="InterPro" id="IPR036388">
    <property type="entry name" value="WH-like_DNA-bd_sf"/>
</dbReference>
<comment type="caution">
    <text evidence="4">The sequence shown here is derived from an EMBL/GenBank/DDBJ whole genome shotgun (WGS) entry which is preliminary data.</text>
</comment>
<dbReference type="CDD" id="cd00009">
    <property type="entry name" value="AAA"/>
    <property type="match status" value="1"/>
</dbReference>
<dbReference type="OrthoDB" id="9803970at2"/>
<name>A0A5D4SM32_9BACI</name>
<dbReference type="Gene3D" id="3.30.450.20">
    <property type="entry name" value="PAS domain"/>
    <property type="match status" value="1"/>
</dbReference>
<dbReference type="EMBL" id="VTEV01000008">
    <property type="protein sequence ID" value="TYS64497.1"/>
    <property type="molecule type" value="Genomic_DNA"/>
</dbReference>
<dbReference type="InterPro" id="IPR027417">
    <property type="entry name" value="P-loop_NTPase"/>
</dbReference>
<evidence type="ECO:0000313" key="4">
    <source>
        <dbReference type="EMBL" id="TYS64497.1"/>
    </source>
</evidence>
<dbReference type="InterPro" id="IPR003593">
    <property type="entry name" value="AAA+_ATPase"/>
</dbReference>
<dbReference type="PANTHER" id="PTHR32071:SF57">
    <property type="entry name" value="C4-DICARBOXYLATE TRANSPORT TRANSCRIPTIONAL REGULATORY PROTEIN DCTD"/>
    <property type="match status" value="1"/>
</dbReference>
<dbReference type="InterPro" id="IPR002078">
    <property type="entry name" value="Sigma_54_int"/>
</dbReference>
<dbReference type="Pfam" id="PF25601">
    <property type="entry name" value="AAA_lid_14"/>
    <property type="match status" value="1"/>
</dbReference>
<evidence type="ECO:0000256" key="2">
    <source>
        <dbReference type="ARBA" id="ARBA00022840"/>
    </source>
</evidence>
<sequence length="689" mass="78748">MGIKVRELTLLAGSEETRRTLDNQLNEIVGDFIRIRSYSVDAHKVTKVHNQLIILSSHLIEEEAKEYIGDNCTVLVARRIVNFLNIDKIYSVASGEKVLYVNDFPETVQEAISSFEILGINHLQLIPYFPGKKDEEQIKIAITPGELDLVPPYVEEVINIGPRLIDITTIITILNRLGLLEEKQDQVSSKYISTITRLSKRLGDANQEANKISDHLKKVVNGVNDGILAINQLGRITVFNEIMERFLRIPMRKAVDRHVRDVITERNLYDFIMNKRQEEADGYFTINALSFMVHRFMIDPQGTIVVTFKDASETIEMEKQLKRELVKKGFYGKYHFEDIVGSHPELLRTKKIARKLAKTELTILIQGESGTGKELFASSIHNASPRSNGPFLAVNFSALPEDLVESELFGYEEGAFSGAKKGGRKGLFEQANGGTIFLDEIGDISLKVQARLLRVLQEKELLRIGGNKIIPVDVRVVAATNKDLLSLMEEGKFREDLYHRLKVLFLQLPALRKRKEDIVHLIHHFIQQSDQPSITLEFEVLEKLKEYNWYGNIRELKNTLDYMLAVCEENTIKVEDIPNEGFFQQAKKSIKEVAATMEPAELPYIPNELNEELSYLVEIIYQLQSSGETVSRMKISEATRSGRRFLTEQQVRTRLETLEKMGLIEKKRGRQGTKLTVFGEKTFHMKKRQ</sequence>
<dbReference type="Gene3D" id="3.40.50.300">
    <property type="entry name" value="P-loop containing nucleotide triphosphate hydrolases"/>
    <property type="match status" value="1"/>
</dbReference>
<dbReference type="Pfam" id="PF00158">
    <property type="entry name" value="Sigma54_activat"/>
    <property type="match status" value="1"/>
</dbReference>
<dbReference type="PROSITE" id="PS00675">
    <property type="entry name" value="SIGMA54_INTERACT_1"/>
    <property type="match status" value="1"/>
</dbReference>
<dbReference type="Proteomes" id="UP000322524">
    <property type="component" value="Unassembled WGS sequence"/>
</dbReference>
<proteinExistence type="predicted"/>
<dbReference type="PROSITE" id="PS00676">
    <property type="entry name" value="SIGMA54_INTERACT_2"/>
    <property type="match status" value="1"/>
</dbReference>
<dbReference type="RefSeq" id="WP_148989603.1">
    <property type="nucleotide sequence ID" value="NZ_VTEV01000008.1"/>
</dbReference>
<dbReference type="InterPro" id="IPR025662">
    <property type="entry name" value="Sigma_54_int_dom_ATP-bd_1"/>
</dbReference>
<evidence type="ECO:0000259" key="3">
    <source>
        <dbReference type="PROSITE" id="PS50045"/>
    </source>
</evidence>
<dbReference type="SUPFAM" id="SSF52540">
    <property type="entry name" value="P-loop containing nucleoside triphosphate hydrolases"/>
    <property type="match status" value="1"/>
</dbReference>
<dbReference type="InterPro" id="IPR058031">
    <property type="entry name" value="AAA_lid_NorR"/>
</dbReference>
<dbReference type="PROSITE" id="PS50045">
    <property type="entry name" value="SIGMA54_INTERACT_4"/>
    <property type="match status" value="1"/>
</dbReference>
<keyword evidence="2" id="KW-0067">ATP-binding</keyword>
<reference evidence="4 5" key="1">
    <citation type="submission" date="2019-08" db="EMBL/GenBank/DDBJ databases">
        <title>Bacillus genomes from the desert of Cuatro Cienegas, Coahuila.</title>
        <authorList>
            <person name="Olmedo-Alvarez G."/>
        </authorList>
    </citation>
    <scope>NUCLEOTIDE SEQUENCE [LARGE SCALE GENOMIC DNA]</scope>
    <source>
        <strain evidence="4 5">CH28_1T</strain>
    </source>
</reference>
<keyword evidence="1" id="KW-0547">Nucleotide-binding</keyword>
<dbReference type="Gene3D" id="1.10.8.60">
    <property type="match status" value="1"/>
</dbReference>
<dbReference type="STRING" id="79883.GCA_001636495_03870"/>
<dbReference type="GO" id="GO:0005524">
    <property type="term" value="F:ATP binding"/>
    <property type="evidence" value="ECO:0007669"/>
    <property type="project" value="UniProtKB-KW"/>
</dbReference>
<evidence type="ECO:0000256" key="1">
    <source>
        <dbReference type="ARBA" id="ARBA00022741"/>
    </source>
</evidence>
<accession>A0A5D4SM32</accession>
<feature type="domain" description="Sigma-54 factor interaction" evidence="3">
    <location>
        <begin position="339"/>
        <end position="565"/>
    </location>
</feature>
<dbReference type="SMART" id="SM00382">
    <property type="entry name" value="AAA"/>
    <property type="match status" value="1"/>
</dbReference>
<dbReference type="InterPro" id="IPR035965">
    <property type="entry name" value="PAS-like_dom_sf"/>
</dbReference>